<reference evidence="1" key="1">
    <citation type="submission" date="2021-05" db="EMBL/GenBank/DDBJ databases">
        <authorList>
            <person name="Alioto T."/>
            <person name="Alioto T."/>
            <person name="Gomez Garrido J."/>
        </authorList>
    </citation>
    <scope>NUCLEOTIDE SEQUENCE</scope>
</reference>
<dbReference type="EMBL" id="HBUF01257475">
    <property type="protein sequence ID" value="CAG6681913.1"/>
    <property type="molecule type" value="Transcribed_RNA"/>
</dbReference>
<evidence type="ECO:0000313" key="1">
    <source>
        <dbReference type="EMBL" id="CAG6681913.1"/>
    </source>
</evidence>
<sequence>MYLCFICFMLINDVHYYRYILVFTLYSYPHVFHLQISQREVPNLPTYKDAPPIPPPPYYFASKCPAVGTFSIIYMFSTCNYYHHAFFMCSYRLYRIYIPNYGYSCIFPQDFLVVFLFIKHDISSFRVMSNTTSRMTLTTKKTVTLT</sequence>
<dbReference type="AlphaFoldDB" id="A0A8D8X2V5"/>
<organism evidence="1">
    <name type="scientific">Cacopsylla melanoneura</name>
    <dbReference type="NCBI Taxonomy" id="428564"/>
    <lineage>
        <taxon>Eukaryota</taxon>
        <taxon>Metazoa</taxon>
        <taxon>Ecdysozoa</taxon>
        <taxon>Arthropoda</taxon>
        <taxon>Hexapoda</taxon>
        <taxon>Insecta</taxon>
        <taxon>Pterygota</taxon>
        <taxon>Neoptera</taxon>
        <taxon>Paraneoptera</taxon>
        <taxon>Hemiptera</taxon>
        <taxon>Sternorrhyncha</taxon>
        <taxon>Psylloidea</taxon>
        <taxon>Psyllidae</taxon>
        <taxon>Psyllinae</taxon>
        <taxon>Cacopsylla</taxon>
    </lineage>
</organism>
<name>A0A8D8X2V5_9HEMI</name>
<protein>
    <submittedName>
        <fullName evidence="1">Uncharacterized protein</fullName>
    </submittedName>
</protein>
<accession>A0A8D8X2V5</accession>
<proteinExistence type="predicted"/>